<evidence type="ECO:0000313" key="1">
    <source>
        <dbReference type="EMBL" id="CAA3020799.1"/>
    </source>
</evidence>
<dbReference type="PANTHER" id="PTHR15600:SF42">
    <property type="entry name" value="SACSIN"/>
    <property type="match status" value="1"/>
</dbReference>
<protein>
    <submittedName>
        <fullName evidence="1">Sacsin isoform X1</fullName>
    </submittedName>
</protein>
<dbReference type="Proteomes" id="UP000594638">
    <property type="component" value="Unassembled WGS sequence"/>
</dbReference>
<dbReference type="GO" id="GO:0030544">
    <property type="term" value="F:Hsp70 protein binding"/>
    <property type="evidence" value="ECO:0007669"/>
    <property type="project" value="TreeGrafter"/>
</dbReference>
<dbReference type="PANTHER" id="PTHR15600">
    <property type="entry name" value="SACSIN"/>
    <property type="match status" value="1"/>
</dbReference>
<dbReference type="InterPro" id="IPR052972">
    <property type="entry name" value="Sacsin_chaperone_reg"/>
</dbReference>
<evidence type="ECO:0000313" key="2">
    <source>
        <dbReference type="Proteomes" id="UP000594638"/>
    </source>
</evidence>
<accession>A0A8S0UVX8</accession>
<gene>
    <name evidence="1" type="ORF">OLEA9_A008846</name>
</gene>
<keyword evidence="2" id="KW-1185">Reference proteome</keyword>
<name>A0A8S0UVX8_OLEEU</name>
<dbReference type="EMBL" id="CACTIH010009045">
    <property type="protein sequence ID" value="CAA3020799.1"/>
    <property type="molecule type" value="Genomic_DNA"/>
</dbReference>
<organism evidence="1 2">
    <name type="scientific">Olea europaea subsp. europaea</name>
    <dbReference type="NCBI Taxonomy" id="158383"/>
    <lineage>
        <taxon>Eukaryota</taxon>
        <taxon>Viridiplantae</taxon>
        <taxon>Streptophyta</taxon>
        <taxon>Embryophyta</taxon>
        <taxon>Tracheophyta</taxon>
        <taxon>Spermatophyta</taxon>
        <taxon>Magnoliopsida</taxon>
        <taxon>eudicotyledons</taxon>
        <taxon>Gunneridae</taxon>
        <taxon>Pentapetalae</taxon>
        <taxon>asterids</taxon>
        <taxon>lamiids</taxon>
        <taxon>Lamiales</taxon>
        <taxon>Oleaceae</taxon>
        <taxon>Oleeae</taxon>
        <taxon>Olea</taxon>
    </lineage>
</organism>
<dbReference type="Gramene" id="OE9A008846T1">
    <property type="protein sequence ID" value="OE9A008846C1"/>
    <property type="gene ID" value="OE9A008846"/>
</dbReference>
<reference evidence="1 2" key="1">
    <citation type="submission" date="2019-12" db="EMBL/GenBank/DDBJ databases">
        <authorList>
            <person name="Alioto T."/>
            <person name="Alioto T."/>
            <person name="Gomez Garrido J."/>
        </authorList>
    </citation>
    <scope>NUCLEOTIDE SEQUENCE [LARGE SCALE GENOMIC DNA]</scope>
</reference>
<comment type="caution">
    <text evidence="1">The sequence shown here is derived from an EMBL/GenBank/DDBJ whole genome shotgun (WGS) entry which is preliminary data.</text>
</comment>
<sequence>MSTIILLFGPVAATMENLYEDGLDIKVIISNLVNDLNIEEFWSELRTELQKQIPLIYSSLQEYIDTDDLQFLKTSLNGVHWVWIGDEFVAPDTLAFDFPVKFSPYLYTVPSEL</sequence>
<dbReference type="AlphaFoldDB" id="A0A8S0UVX8"/>
<dbReference type="OrthoDB" id="1262810at2759"/>
<proteinExistence type="predicted"/>